<dbReference type="Proteomes" id="UP000635983">
    <property type="component" value="Unassembled WGS sequence"/>
</dbReference>
<dbReference type="InterPro" id="IPR036390">
    <property type="entry name" value="WH_DNA-bd_sf"/>
</dbReference>
<dbReference type="SUPFAM" id="SSF46785">
    <property type="entry name" value="Winged helix' DNA-binding domain"/>
    <property type="match status" value="1"/>
</dbReference>
<reference evidence="2" key="1">
    <citation type="journal article" date="2014" name="Int. J. Syst. Evol. Microbiol.">
        <title>Complete genome sequence of Corynebacterium casei LMG S-19264T (=DSM 44701T), isolated from a smear-ripened cheese.</title>
        <authorList>
            <consortium name="US DOE Joint Genome Institute (JGI-PGF)"/>
            <person name="Walter F."/>
            <person name="Albersmeier A."/>
            <person name="Kalinowski J."/>
            <person name="Ruckert C."/>
        </authorList>
    </citation>
    <scope>NUCLEOTIDE SEQUENCE</scope>
    <source>
        <strain evidence="2">JCM 30078</strain>
    </source>
</reference>
<keyword evidence="3" id="KW-1185">Reference proteome</keyword>
<dbReference type="EMBL" id="BMPO01000001">
    <property type="protein sequence ID" value="GGJ83718.1"/>
    <property type="molecule type" value="Genomic_DNA"/>
</dbReference>
<dbReference type="InterPro" id="IPR039422">
    <property type="entry name" value="MarR/SlyA-like"/>
</dbReference>
<dbReference type="PRINTS" id="PR00598">
    <property type="entry name" value="HTHMARR"/>
</dbReference>
<accession>A0A917PLS9</accession>
<dbReference type="Gene3D" id="1.10.10.10">
    <property type="entry name" value="Winged helix-like DNA-binding domain superfamily/Winged helix DNA-binding domain"/>
    <property type="match status" value="1"/>
</dbReference>
<dbReference type="PANTHER" id="PTHR33164:SF87">
    <property type="entry name" value="MULTIPLE ANTIBIOTIC RESISTANCE PROTEIN MARR"/>
    <property type="match status" value="1"/>
</dbReference>
<gene>
    <name evidence="2" type="ORF">GCM10009304_07140</name>
</gene>
<reference evidence="2" key="2">
    <citation type="submission" date="2020-09" db="EMBL/GenBank/DDBJ databases">
        <authorList>
            <person name="Sun Q."/>
            <person name="Ohkuma M."/>
        </authorList>
    </citation>
    <scope>NUCLEOTIDE SEQUENCE</scope>
    <source>
        <strain evidence="2">JCM 30078</strain>
    </source>
</reference>
<evidence type="ECO:0000313" key="2">
    <source>
        <dbReference type="EMBL" id="GGJ83718.1"/>
    </source>
</evidence>
<dbReference type="GO" id="GO:0003700">
    <property type="term" value="F:DNA-binding transcription factor activity"/>
    <property type="evidence" value="ECO:0007669"/>
    <property type="project" value="InterPro"/>
</dbReference>
<dbReference type="PROSITE" id="PS50995">
    <property type="entry name" value="HTH_MARR_2"/>
    <property type="match status" value="1"/>
</dbReference>
<evidence type="ECO:0000313" key="3">
    <source>
        <dbReference type="Proteomes" id="UP000635983"/>
    </source>
</evidence>
<proteinExistence type="predicted"/>
<name>A0A917PLS9_9PSED</name>
<dbReference type="AlphaFoldDB" id="A0A917PLS9"/>
<feature type="domain" description="HTH marR-type" evidence="1">
    <location>
        <begin position="5"/>
        <end position="144"/>
    </location>
</feature>
<dbReference type="PANTHER" id="PTHR33164">
    <property type="entry name" value="TRANSCRIPTIONAL REGULATOR, MARR FAMILY"/>
    <property type="match status" value="1"/>
</dbReference>
<dbReference type="InterPro" id="IPR000835">
    <property type="entry name" value="HTH_MarR-typ"/>
</dbReference>
<dbReference type="RefSeq" id="WP_188981744.1">
    <property type="nucleotide sequence ID" value="NZ_BMPO01000001.1"/>
</dbReference>
<dbReference type="GO" id="GO:0006950">
    <property type="term" value="P:response to stress"/>
    <property type="evidence" value="ECO:0007669"/>
    <property type="project" value="TreeGrafter"/>
</dbReference>
<organism evidence="2 3">
    <name type="scientific">Pseudomonas matsuisoli</name>
    <dbReference type="NCBI Taxonomy" id="1515666"/>
    <lineage>
        <taxon>Bacteria</taxon>
        <taxon>Pseudomonadati</taxon>
        <taxon>Pseudomonadota</taxon>
        <taxon>Gammaproteobacteria</taxon>
        <taxon>Pseudomonadales</taxon>
        <taxon>Pseudomonadaceae</taxon>
        <taxon>Pseudomonas</taxon>
    </lineage>
</organism>
<evidence type="ECO:0000259" key="1">
    <source>
        <dbReference type="PROSITE" id="PS50995"/>
    </source>
</evidence>
<dbReference type="Pfam" id="PF12802">
    <property type="entry name" value="MarR_2"/>
    <property type="match status" value="1"/>
</dbReference>
<sequence>MQHFKPETFVALGSIGHLLGLTNQYKDRLIDGLLVEEEITAAQFKVVLMIGKGWADTPMDLCRALSIDSGSVSRMLDRLQRKGLIERQRGERDRRTIRLALTESGRILFARLPEIAAHASNQLVGCLEATELDTLQALLRKILAASDRPYALQSVACS</sequence>
<protein>
    <submittedName>
        <fullName evidence="2">MarR family transcriptional regulator</fullName>
    </submittedName>
</protein>
<dbReference type="InterPro" id="IPR036388">
    <property type="entry name" value="WH-like_DNA-bd_sf"/>
</dbReference>
<dbReference type="SMART" id="SM00347">
    <property type="entry name" value="HTH_MARR"/>
    <property type="match status" value="1"/>
</dbReference>
<comment type="caution">
    <text evidence="2">The sequence shown here is derived from an EMBL/GenBank/DDBJ whole genome shotgun (WGS) entry which is preliminary data.</text>
</comment>